<accession>A0ABU5T792</accession>
<feature type="domain" description="Transcription regulator PadR N-terminal" evidence="1">
    <location>
        <begin position="14"/>
        <end position="87"/>
    </location>
</feature>
<organism evidence="2 3">
    <name type="scientific">Sinomonas terricola</name>
    <dbReference type="NCBI Taxonomy" id="3110330"/>
    <lineage>
        <taxon>Bacteria</taxon>
        <taxon>Bacillati</taxon>
        <taxon>Actinomycetota</taxon>
        <taxon>Actinomycetes</taxon>
        <taxon>Micrococcales</taxon>
        <taxon>Micrococcaceae</taxon>
        <taxon>Sinomonas</taxon>
    </lineage>
</organism>
<dbReference type="Gene3D" id="1.10.10.10">
    <property type="entry name" value="Winged helix-like DNA-binding domain superfamily/Winged helix DNA-binding domain"/>
    <property type="match status" value="1"/>
</dbReference>
<dbReference type="RefSeq" id="WP_323279424.1">
    <property type="nucleotide sequence ID" value="NZ_JAYGGQ010000009.1"/>
</dbReference>
<dbReference type="InterPro" id="IPR036388">
    <property type="entry name" value="WH-like_DNA-bd_sf"/>
</dbReference>
<dbReference type="Pfam" id="PF03551">
    <property type="entry name" value="PadR"/>
    <property type="match status" value="1"/>
</dbReference>
<comment type="caution">
    <text evidence="2">The sequence shown here is derived from an EMBL/GenBank/DDBJ whole genome shotgun (WGS) entry which is preliminary data.</text>
</comment>
<reference evidence="2 3" key="1">
    <citation type="submission" date="2023-12" db="EMBL/GenBank/DDBJ databases">
        <title>Sinomonas terricola sp. nov, isolated from litchi orchard soil in Guangdong, PR China.</title>
        <authorList>
            <person name="Jiaxin W."/>
            <person name="Yang Z."/>
            <person name="Honghui Z."/>
        </authorList>
    </citation>
    <scope>NUCLEOTIDE SEQUENCE [LARGE SCALE GENOMIC DNA]</scope>
    <source>
        <strain evidence="2 3">JGH33</strain>
    </source>
</reference>
<dbReference type="SUPFAM" id="SSF46785">
    <property type="entry name" value="Winged helix' DNA-binding domain"/>
    <property type="match status" value="1"/>
</dbReference>
<dbReference type="EMBL" id="JAYGGQ010000009">
    <property type="protein sequence ID" value="MEA5455566.1"/>
    <property type="molecule type" value="Genomic_DNA"/>
</dbReference>
<dbReference type="PANTHER" id="PTHR33169:SF14">
    <property type="entry name" value="TRANSCRIPTIONAL REGULATOR RV3488"/>
    <property type="match status" value="1"/>
</dbReference>
<evidence type="ECO:0000259" key="1">
    <source>
        <dbReference type="Pfam" id="PF03551"/>
    </source>
</evidence>
<dbReference type="Proteomes" id="UP001304769">
    <property type="component" value="Unassembled WGS sequence"/>
</dbReference>
<dbReference type="InterPro" id="IPR005149">
    <property type="entry name" value="Tscrpt_reg_PadR_N"/>
</dbReference>
<dbReference type="InterPro" id="IPR036390">
    <property type="entry name" value="WH_DNA-bd_sf"/>
</dbReference>
<evidence type="ECO:0000313" key="3">
    <source>
        <dbReference type="Proteomes" id="UP001304769"/>
    </source>
</evidence>
<dbReference type="PANTHER" id="PTHR33169">
    <property type="entry name" value="PADR-FAMILY TRANSCRIPTIONAL REGULATOR"/>
    <property type="match status" value="1"/>
</dbReference>
<name>A0ABU5T792_9MICC</name>
<dbReference type="PROSITE" id="PS51257">
    <property type="entry name" value="PROKAR_LIPOPROTEIN"/>
    <property type="match status" value="1"/>
</dbReference>
<proteinExistence type="predicted"/>
<keyword evidence="3" id="KW-1185">Reference proteome</keyword>
<sequence length="224" mass="25234">MAKRSVSNPLALAVLACVWERPMYPYEITTTLRERGKQDSIRLNFGSLYAVIRSLESHGFVRAARTEREGNRPERIVYEITQAGMTEALDWMRDLISRPVKEYPDFEAGLSLLPMLSPDEAKACLAQRLERLDAEITARSEMEQTGERGLPELFLIESSYRRAMLEAERAFVASLLERINRKTFGGIDIWEGLHAALAAGTSREEIAAQLAARLGEEESTPHHA</sequence>
<evidence type="ECO:0000313" key="2">
    <source>
        <dbReference type="EMBL" id="MEA5455566.1"/>
    </source>
</evidence>
<protein>
    <submittedName>
        <fullName evidence="2">PadR family transcriptional regulator</fullName>
    </submittedName>
</protein>
<gene>
    <name evidence="2" type="ORF">SPF06_12610</name>
</gene>
<dbReference type="InterPro" id="IPR052509">
    <property type="entry name" value="Metal_resp_DNA-bind_regulator"/>
</dbReference>